<dbReference type="RefSeq" id="WP_315730680.1">
    <property type="nucleotide sequence ID" value="NZ_JAVYII010000001.1"/>
</dbReference>
<dbReference type="Proteomes" id="UP001268542">
    <property type="component" value="Unassembled WGS sequence"/>
</dbReference>
<evidence type="ECO:0000256" key="1">
    <source>
        <dbReference type="ARBA" id="ARBA00010062"/>
    </source>
</evidence>
<dbReference type="Pfam" id="PF13458">
    <property type="entry name" value="Peripla_BP_6"/>
    <property type="match status" value="1"/>
</dbReference>
<dbReference type="SUPFAM" id="SSF53822">
    <property type="entry name" value="Periplasmic binding protein-like I"/>
    <property type="match status" value="1"/>
</dbReference>
<protein>
    <submittedName>
        <fullName evidence="5">ABC transporter substrate-binding protein</fullName>
    </submittedName>
</protein>
<dbReference type="InterPro" id="IPR051010">
    <property type="entry name" value="BCAA_transport"/>
</dbReference>
<proteinExistence type="inferred from homology"/>
<keyword evidence="2 3" id="KW-0732">Signal</keyword>
<feature type="domain" description="Leucine-binding protein" evidence="4">
    <location>
        <begin position="47"/>
        <end position="370"/>
    </location>
</feature>
<dbReference type="PROSITE" id="PS51257">
    <property type="entry name" value="PROKAR_LIPOPROTEIN"/>
    <property type="match status" value="1"/>
</dbReference>
<comment type="similarity">
    <text evidence="1">Belongs to the leucine-binding protein family.</text>
</comment>
<feature type="signal peptide" evidence="3">
    <location>
        <begin position="1"/>
        <end position="27"/>
    </location>
</feature>
<evidence type="ECO:0000256" key="3">
    <source>
        <dbReference type="SAM" id="SignalP"/>
    </source>
</evidence>
<evidence type="ECO:0000256" key="2">
    <source>
        <dbReference type="ARBA" id="ARBA00022729"/>
    </source>
</evidence>
<sequence>MNGFMGRSQRRLAMASLVAASMISVTACGSVSGGGGPEASDELPDTIKLISINPTTGVVAFAGESANKGYQLAIDQINEQDFLEGSTLEIEYVDTKSEPQTAAQELTRVTSGGDYSAVFGSVSSNEAVAMSPLAEQAKMPIIYTQAGSDGVVTGDYTWRATPLMREYYPLLEQYIEETGAESLGIIYTEATPTLQDIGTNTLPAMAEELGIEVTASVGTQATTQDFSAPISQVLGSEPDLVAVLLVGAANPTAMTQLRQAGYDGPVLGNSGASAGNLDQAGDAGEGMVWPTDFNAAMTPESSQAFTEAYREEYGEDPLNYAAEAFDAAWFLARALKEAQSADRESVKDGMHTVAEEPFDGALGTDLTWVDQDLQVPGVVIEYTTEGEQLLYEGTSAG</sequence>
<evidence type="ECO:0000313" key="6">
    <source>
        <dbReference type="Proteomes" id="UP001268542"/>
    </source>
</evidence>
<dbReference type="InterPro" id="IPR028081">
    <property type="entry name" value="Leu-bd"/>
</dbReference>
<dbReference type="InterPro" id="IPR028082">
    <property type="entry name" value="Peripla_BP_I"/>
</dbReference>
<accession>A0ABU3PR37</accession>
<dbReference type="PANTHER" id="PTHR30483:SF6">
    <property type="entry name" value="PERIPLASMIC BINDING PROTEIN OF ABC TRANSPORTER FOR NATURAL AMINO ACIDS"/>
    <property type="match status" value="1"/>
</dbReference>
<feature type="chain" id="PRO_5046315174" evidence="3">
    <location>
        <begin position="28"/>
        <end position="397"/>
    </location>
</feature>
<evidence type="ECO:0000313" key="5">
    <source>
        <dbReference type="EMBL" id="MDT9591695.1"/>
    </source>
</evidence>
<dbReference type="PANTHER" id="PTHR30483">
    <property type="entry name" value="LEUCINE-SPECIFIC-BINDING PROTEIN"/>
    <property type="match status" value="1"/>
</dbReference>
<keyword evidence="6" id="KW-1185">Reference proteome</keyword>
<evidence type="ECO:0000259" key="4">
    <source>
        <dbReference type="Pfam" id="PF13458"/>
    </source>
</evidence>
<organism evidence="5 6">
    <name type="scientific">Nocardioides imazamoxiresistens</name>
    <dbReference type="NCBI Taxonomy" id="3231893"/>
    <lineage>
        <taxon>Bacteria</taxon>
        <taxon>Bacillati</taxon>
        <taxon>Actinomycetota</taxon>
        <taxon>Actinomycetes</taxon>
        <taxon>Propionibacteriales</taxon>
        <taxon>Nocardioidaceae</taxon>
        <taxon>Nocardioides</taxon>
    </lineage>
</organism>
<dbReference type="Gene3D" id="3.40.50.2300">
    <property type="match status" value="2"/>
</dbReference>
<dbReference type="EMBL" id="JAVYII010000001">
    <property type="protein sequence ID" value="MDT9591695.1"/>
    <property type="molecule type" value="Genomic_DNA"/>
</dbReference>
<name>A0ABU3PR37_9ACTN</name>
<reference evidence="5 6" key="1">
    <citation type="submission" date="2023-08" db="EMBL/GenBank/DDBJ databases">
        <title>Nocardioides seae sp. nov., a bacterium isolated from a soil.</title>
        <authorList>
            <person name="Wang X."/>
        </authorList>
    </citation>
    <scope>NUCLEOTIDE SEQUENCE [LARGE SCALE GENOMIC DNA]</scope>
    <source>
        <strain evidence="5 6">YZH12</strain>
    </source>
</reference>
<comment type="caution">
    <text evidence="5">The sequence shown here is derived from an EMBL/GenBank/DDBJ whole genome shotgun (WGS) entry which is preliminary data.</text>
</comment>
<gene>
    <name evidence="5" type="ORF">RDV89_01355</name>
</gene>